<keyword evidence="5" id="KW-1185">Reference proteome</keyword>
<dbReference type="OrthoDB" id="310870at2759"/>
<feature type="compositionally biased region" description="Basic and acidic residues" evidence="1">
    <location>
        <begin position="147"/>
        <end position="159"/>
    </location>
</feature>
<dbReference type="EMBL" id="JAACFV010000014">
    <property type="protein sequence ID" value="KAF7512205.1"/>
    <property type="molecule type" value="Genomic_DNA"/>
</dbReference>
<evidence type="ECO:0000259" key="3">
    <source>
        <dbReference type="Pfam" id="PF23317"/>
    </source>
</evidence>
<name>A0A8H7AMZ8_9EURO</name>
<reference evidence="4" key="1">
    <citation type="submission" date="2020-02" db="EMBL/GenBank/DDBJ databases">
        <authorList>
            <person name="Palmer J.M."/>
        </authorList>
    </citation>
    <scope>NUCLEOTIDE SEQUENCE</scope>
    <source>
        <strain evidence="4">EPUS1.4</strain>
        <tissue evidence="4">Thallus</tissue>
    </source>
</reference>
<feature type="transmembrane region" description="Helical" evidence="2">
    <location>
        <begin position="295"/>
        <end position="315"/>
    </location>
</feature>
<dbReference type="InterPro" id="IPR052971">
    <property type="entry name" value="TRP_calcium_channel"/>
</dbReference>
<feature type="transmembrane region" description="Helical" evidence="2">
    <location>
        <begin position="322"/>
        <end position="339"/>
    </location>
</feature>
<feature type="transmembrane region" description="Helical" evidence="2">
    <location>
        <begin position="490"/>
        <end position="511"/>
    </location>
</feature>
<evidence type="ECO:0000256" key="2">
    <source>
        <dbReference type="SAM" id="Phobius"/>
    </source>
</evidence>
<dbReference type="PANTHER" id="PTHR35859">
    <property type="entry name" value="NONSELECTIVE CATION CHANNEL PROTEIN"/>
    <property type="match status" value="1"/>
</dbReference>
<evidence type="ECO:0000313" key="4">
    <source>
        <dbReference type="EMBL" id="KAF7512205.1"/>
    </source>
</evidence>
<feature type="domain" description="Calcium channel YVC1-like C-terminal transmembrane" evidence="3">
    <location>
        <begin position="304"/>
        <end position="599"/>
    </location>
</feature>
<feature type="region of interest" description="Disordered" evidence="1">
    <location>
        <begin position="639"/>
        <end position="661"/>
    </location>
</feature>
<dbReference type="AlphaFoldDB" id="A0A8H7AMZ8"/>
<comment type="caution">
    <text evidence="4">The sequence shown here is derived from an EMBL/GenBank/DDBJ whole genome shotgun (WGS) entry which is preliminary data.</text>
</comment>
<gene>
    <name evidence="4" type="ORF">GJ744_002367</name>
</gene>
<proteinExistence type="predicted"/>
<feature type="region of interest" description="Disordered" evidence="1">
    <location>
        <begin position="147"/>
        <end position="179"/>
    </location>
</feature>
<feature type="compositionally biased region" description="Low complexity" evidence="1">
    <location>
        <begin position="160"/>
        <end position="169"/>
    </location>
</feature>
<feature type="compositionally biased region" description="Low complexity" evidence="1">
    <location>
        <begin position="641"/>
        <end position="660"/>
    </location>
</feature>
<sequence>MNSKTIAMAIPGPLPQTPAAQSSFSLHQPELEAPIIDKNELFPDVVQKITSYITKAIDSSYSYEQIRTCGAGQRLRPLVTSLTDDCHHSAIVAAILASRWLFTSTDLDDTGVNESRGLACELVAWEFLTCLSERELMDHLLHELPEDTNREDPQADMESRPSPSSGSAHSGEDEAANDQTPLLQRHQREYGKFYKPPKQEAPSSSTSYRAESDLSEVEKVDDPTKPLAGLNALEIAAVANAKKFLAQRLVQGVVRDIWDGNIIFWESLSVNAVKRARVYNKRIADPYARLRVPKYAKAIQICFFAALFALYYAVLIQRHPHGITVTEVFLYIWIAAFAYDEFGEFKDAGVAFYQTDFWSLWDLGIIITGIAFLIFRAIGLLGQSDYLTDLSFDTLALLALFLVPRLFSLASLNPYFGSLIPVLKEMTKDVIKFLPVVVIIYLGFLSTFSMLARDRLSLNEMSWLLIKVFFGSSYLGFDVAAEISPLFGPTLMLIFVTLTNILLITSLISLLSNSLTEVMAHAREEYLFQYSIYVLESGSTSSRLTYFFPPLNLIALLFRPLRLVVPAQTLRQFRILILKATHAPFVAIIFAYESSRLFSSHRSHFPPAAGSSMHINYSRQGRPLSSNLSARFTALKPALAPSTPQQPSQHQQHLPGSSSSALSTADVAEMLTTIQKLSSQVDELSMKVAGQSKD</sequence>
<organism evidence="4 5">
    <name type="scientific">Endocarpon pusillum</name>
    <dbReference type="NCBI Taxonomy" id="364733"/>
    <lineage>
        <taxon>Eukaryota</taxon>
        <taxon>Fungi</taxon>
        <taxon>Dikarya</taxon>
        <taxon>Ascomycota</taxon>
        <taxon>Pezizomycotina</taxon>
        <taxon>Eurotiomycetes</taxon>
        <taxon>Chaetothyriomycetidae</taxon>
        <taxon>Verrucariales</taxon>
        <taxon>Verrucariaceae</taxon>
        <taxon>Endocarpon</taxon>
    </lineage>
</organism>
<accession>A0A8H7AMZ8</accession>
<dbReference type="InterPro" id="IPR056336">
    <property type="entry name" value="YVC1_C"/>
</dbReference>
<feature type="transmembrane region" description="Helical" evidence="2">
    <location>
        <begin position="430"/>
        <end position="452"/>
    </location>
</feature>
<dbReference type="Pfam" id="PF23317">
    <property type="entry name" value="YVC1_C"/>
    <property type="match status" value="1"/>
</dbReference>
<feature type="transmembrane region" description="Helical" evidence="2">
    <location>
        <begin position="390"/>
        <end position="410"/>
    </location>
</feature>
<keyword evidence="2" id="KW-0472">Membrane</keyword>
<evidence type="ECO:0000256" key="1">
    <source>
        <dbReference type="SAM" id="MobiDB-lite"/>
    </source>
</evidence>
<protein>
    <recommendedName>
        <fullName evidence="3">Calcium channel YVC1-like C-terminal transmembrane domain-containing protein</fullName>
    </recommendedName>
</protein>
<evidence type="ECO:0000313" key="5">
    <source>
        <dbReference type="Proteomes" id="UP000606974"/>
    </source>
</evidence>
<keyword evidence="2" id="KW-1133">Transmembrane helix</keyword>
<keyword evidence="2" id="KW-0812">Transmembrane</keyword>
<dbReference type="PANTHER" id="PTHR35859:SF5">
    <property type="entry name" value="ION TRANSPORT DOMAIN-CONTAINING PROTEIN"/>
    <property type="match status" value="1"/>
</dbReference>
<feature type="transmembrane region" description="Helical" evidence="2">
    <location>
        <begin position="359"/>
        <end position="378"/>
    </location>
</feature>
<feature type="compositionally biased region" description="Basic and acidic residues" evidence="1">
    <location>
        <begin position="210"/>
        <end position="222"/>
    </location>
</feature>
<feature type="region of interest" description="Disordered" evidence="1">
    <location>
        <begin position="193"/>
        <end position="222"/>
    </location>
</feature>
<dbReference type="Proteomes" id="UP000606974">
    <property type="component" value="Unassembled WGS sequence"/>
</dbReference>